<evidence type="ECO:0000313" key="2">
    <source>
        <dbReference type="Proteomes" id="UP000192907"/>
    </source>
</evidence>
<dbReference type="Proteomes" id="UP000192907">
    <property type="component" value="Unassembled WGS sequence"/>
</dbReference>
<organism evidence="1 2">
    <name type="scientific">Pseudobacteriovorax antillogorgiicola</name>
    <dbReference type="NCBI Taxonomy" id="1513793"/>
    <lineage>
        <taxon>Bacteria</taxon>
        <taxon>Pseudomonadati</taxon>
        <taxon>Bdellovibrionota</taxon>
        <taxon>Oligoflexia</taxon>
        <taxon>Oligoflexales</taxon>
        <taxon>Pseudobacteriovoracaceae</taxon>
        <taxon>Pseudobacteriovorax</taxon>
    </lineage>
</organism>
<evidence type="ECO:0000313" key="1">
    <source>
        <dbReference type="EMBL" id="SMF44897.1"/>
    </source>
</evidence>
<reference evidence="2" key="1">
    <citation type="submission" date="2017-04" db="EMBL/GenBank/DDBJ databases">
        <authorList>
            <person name="Varghese N."/>
            <person name="Submissions S."/>
        </authorList>
    </citation>
    <scope>NUCLEOTIDE SEQUENCE [LARGE SCALE GENOMIC DNA]</scope>
    <source>
        <strain evidence="2">RKEM611</strain>
    </source>
</reference>
<dbReference type="STRING" id="1513793.SAMN06296036_113162"/>
<dbReference type="EMBL" id="FWZT01000013">
    <property type="protein sequence ID" value="SMF44897.1"/>
    <property type="molecule type" value="Genomic_DNA"/>
</dbReference>
<sequence>MKLVWDFSLIKGSKTYETRLGEEMQGDIIIRRVTSIFSAGRSIMGFAPLNRTLVAKGMRVFKYYCVK</sequence>
<dbReference type="AlphaFoldDB" id="A0A1Y6C4D3"/>
<gene>
    <name evidence="1" type="ORF">SAMN06296036_113162</name>
</gene>
<keyword evidence="2" id="KW-1185">Reference proteome</keyword>
<protein>
    <submittedName>
        <fullName evidence="1">Uncharacterized protein</fullName>
    </submittedName>
</protein>
<accession>A0A1Y6C4D3</accession>
<proteinExistence type="predicted"/>
<name>A0A1Y6C4D3_9BACT</name>